<evidence type="ECO:0000256" key="1">
    <source>
        <dbReference type="SAM" id="MobiDB-lite"/>
    </source>
</evidence>
<evidence type="ECO:0000313" key="2">
    <source>
        <dbReference type="EMBL" id="RFS45557.1"/>
    </source>
</evidence>
<reference evidence="2 3" key="1">
    <citation type="submission" date="2018-08" db="EMBL/GenBank/DDBJ databases">
        <title>Verrucosispora craniellae sp. nov., isolated from a marine sponge in the South China Sea.</title>
        <authorList>
            <person name="Li L."/>
            <person name="Lin H.W."/>
        </authorList>
    </citation>
    <scope>NUCLEOTIDE SEQUENCE [LARGE SCALE GENOMIC DNA]</scope>
    <source>
        <strain evidence="2 3">LHW63014</strain>
    </source>
</reference>
<accession>A0A372FXN0</accession>
<keyword evidence="3" id="KW-1185">Reference proteome</keyword>
<dbReference type="Proteomes" id="UP000262621">
    <property type="component" value="Unassembled WGS sequence"/>
</dbReference>
<dbReference type="AlphaFoldDB" id="A0A372FXN0"/>
<feature type="compositionally biased region" description="Low complexity" evidence="1">
    <location>
        <begin position="16"/>
        <end position="26"/>
    </location>
</feature>
<evidence type="ECO:0000313" key="3">
    <source>
        <dbReference type="Proteomes" id="UP000262621"/>
    </source>
</evidence>
<dbReference type="EMBL" id="QVFU01000015">
    <property type="protein sequence ID" value="RFS45557.1"/>
    <property type="molecule type" value="Genomic_DNA"/>
</dbReference>
<comment type="caution">
    <text evidence="2">The sequence shown here is derived from an EMBL/GenBank/DDBJ whole genome shotgun (WGS) entry which is preliminary data.</text>
</comment>
<name>A0A372FXN0_9ACTN</name>
<organism evidence="2 3">
    <name type="scientific">Micromonospora craniellae</name>
    <dbReference type="NCBI Taxonomy" id="2294034"/>
    <lineage>
        <taxon>Bacteria</taxon>
        <taxon>Bacillati</taxon>
        <taxon>Actinomycetota</taxon>
        <taxon>Actinomycetes</taxon>
        <taxon>Micromonosporales</taxon>
        <taxon>Micromonosporaceae</taxon>
        <taxon>Micromonospora</taxon>
    </lineage>
</organism>
<gene>
    <name evidence="2" type="ORF">D0Q02_15755</name>
</gene>
<feature type="region of interest" description="Disordered" evidence="1">
    <location>
        <begin position="1"/>
        <end position="37"/>
    </location>
</feature>
<sequence length="63" mass="7504">MPIPTRRAGLRTRSARPTPRGGSTPRRVPRVRRRLTGTSGLVRRRTLWRSPCHRPHRHRCFRR</sequence>
<proteinExistence type="predicted"/>
<protein>
    <submittedName>
        <fullName evidence="2">Uncharacterized protein</fullName>
    </submittedName>
</protein>